<dbReference type="VEuPathDB" id="TriTrypDB:TcCLB.506559.70"/>
<keyword evidence="1" id="KW-0812">Transmembrane</keyword>
<keyword evidence="2" id="KW-0732">Signal</keyword>
<feature type="signal peptide" evidence="2">
    <location>
        <begin position="1"/>
        <end position="23"/>
    </location>
</feature>
<dbReference type="VEuPathDB" id="TriTrypDB:C4B63_7g103"/>
<dbReference type="VEuPathDB" id="TriTrypDB:TcCL_ESM07707"/>
<dbReference type="VEuPathDB" id="TriTrypDB:TcBrA4_0123320"/>
<comment type="caution">
    <text evidence="3">The sequence shown here is derived from an EMBL/GenBank/DDBJ whole genome shotgun (WGS) entry which is preliminary data.</text>
</comment>
<dbReference type="VEuPathDB" id="TriTrypDB:C3747_130g21"/>
<keyword evidence="1" id="KW-1133">Transmembrane helix</keyword>
<dbReference type="VEuPathDB" id="TriTrypDB:TcCLB.447255.10"/>
<evidence type="ECO:0008006" key="5">
    <source>
        <dbReference type="Google" id="ProtNLM"/>
    </source>
</evidence>
<name>A0A2V2W9Z3_TRYCR</name>
<dbReference type="VEuPathDB" id="TriTrypDB:TCDM_14276"/>
<feature type="transmembrane region" description="Helical" evidence="1">
    <location>
        <begin position="86"/>
        <end position="104"/>
    </location>
</feature>
<dbReference type="AlphaFoldDB" id="A0A2V2W9Z3"/>
<reference evidence="3 4" key="1">
    <citation type="journal article" date="2018" name="Microb. Genom.">
        <title>Expanding an expanded genome: long-read sequencing of Trypanosoma cruzi.</title>
        <authorList>
            <person name="Berna L."/>
            <person name="Rodriguez M."/>
            <person name="Chiribao M.L."/>
            <person name="Parodi-Talice A."/>
            <person name="Pita S."/>
            <person name="Rijo G."/>
            <person name="Alvarez-Valin F."/>
            <person name="Robello C."/>
        </authorList>
    </citation>
    <scope>NUCLEOTIDE SEQUENCE [LARGE SCALE GENOMIC DNA]</scope>
    <source>
        <strain evidence="3 4">TCC</strain>
    </source>
</reference>
<evidence type="ECO:0000313" key="4">
    <source>
        <dbReference type="Proteomes" id="UP000246078"/>
    </source>
</evidence>
<feature type="transmembrane region" description="Helical" evidence="1">
    <location>
        <begin position="62"/>
        <end position="79"/>
    </location>
</feature>
<keyword evidence="1" id="KW-0472">Membrane</keyword>
<dbReference type="EMBL" id="PRFC01000130">
    <property type="protein sequence ID" value="PWV05466.1"/>
    <property type="molecule type" value="Genomic_DNA"/>
</dbReference>
<proteinExistence type="predicted"/>
<dbReference type="VEuPathDB" id="TriTrypDB:TcYC6_0089180"/>
<dbReference type="OMA" id="KSNFPKM"/>
<organism evidence="3 4">
    <name type="scientific">Trypanosoma cruzi</name>
    <dbReference type="NCBI Taxonomy" id="5693"/>
    <lineage>
        <taxon>Eukaryota</taxon>
        <taxon>Discoba</taxon>
        <taxon>Euglenozoa</taxon>
        <taxon>Kinetoplastea</taxon>
        <taxon>Metakinetoplastina</taxon>
        <taxon>Trypanosomatida</taxon>
        <taxon>Trypanosomatidae</taxon>
        <taxon>Trypanosoma</taxon>
        <taxon>Schizotrypanum</taxon>
    </lineage>
</organism>
<dbReference type="Proteomes" id="UP000246078">
    <property type="component" value="Unassembled WGS sequence"/>
</dbReference>
<evidence type="ECO:0000256" key="2">
    <source>
        <dbReference type="SAM" id="SignalP"/>
    </source>
</evidence>
<gene>
    <name evidence="3" type="ORF">C3747_130g21</name>
</gene>
<dbReference type="VEuPathDB" id="TriTrypDB:BCY84_18964"/>
<dbReference type="OrthoDB" id="271906at2759"/>
<evidence type="ECO:0000256" key="1">
    <source>
        <dbReference type="SAM" id="Phobius"/>
    </source>
</evidence>
<evidence type="ECO:0000313" key="3">
    <source>
        <dbReference type="EMBL" id="PWV05466.1"/>
    </source>
</evidence>
<dbReference type="VEuPathDB" id="TriTrypDB:TcG_02837"/>
<feature type="chain" id="PRO_5030058796" description="DoxX" evidence="2">
    <location>
        <begin position="24"/>
        <end position="157"/>
    </location>
</feature>
<feature type="transmembrane region" description="Helical" evidence="1">
    <location>
        <begin position="116"/>
        <end position="135"/>
    </location>
</feature>
<protein>
    <recommendedName>
        <fullName evidence="5">DoxX</fullName>
    </recommendedName>
</protein>
<accession>A0A2V2W9Z3</accession>
<sequence>MTLRSAIRYIGLVQILLIFIASGFQQISNPAVSAALLAKSNFPKMLKMAGVGYRLSASEYTTLIQASGALFLGFSLFILLGVGRCFFAFMLALSTVLLTVAFHVDPENPGRISNTDLFHVLKNISIVGALLFVAGSGQRTHRFSRAHQEAETEKKNR</sequence>